<evidence type="ECO:0000256" key="3">
    <source>
        <dbReference type="ARBA" id="ARBA00022676"/>
    </source>
</evidence>
<evidence type="ECO:0000256" key="6">
    <source>
        <dbReference type="ARBA" id="ARBA00022960"/>
    </source>
</evidence>
<reference evidence="14 16" key="2">
    <citation type="submission" date="2019-05" db="EMBL/GenBank/DDBJ databases">
        <authorList>
            <person name="Farhan Ul Haque M."/>
        </authorList>
    </citation>
    <scope>NUCLEOTIDE SEQUENCE [LARGE SCALE GENOMIC DNA]</scope>
    <source>
        <strain evidence="14">2</strain>
    </source>
</reference>
<keyword evidence="1 11" id="KW-1003">Cell membrane</keyword>
<dbReference type="OrthoDB" id="9766909at2"/>
<evidence type="ECO:0000313" key="15">
    <source>
        <dbReference type="Proteomes" id="UP000294360"/>
    </source>
</evidence>
<dbReference type="GO" id="GO:0016763">
    <property type="term" value="F:pentosyltransferase activity"/>
    <property type="evidence" value="ECO:0007669"/>
    <property type="project" value="InterPro"/>
</dbReference>
<comment type="function">
    <text evidence="11">Peptidoglycan polymerase that catalyzes glycan chain elongation from lipid-linked precursors.</text>
</comment>
<keyword evidence="10 11" id="KW-0961">Cell wall biogenesis/degradation</keyword>
<dbReference type="KEGG" id="mtun:MTUNDRAET4_4132"/>
<dbReference type="Proteomes" id="UP000294360">
    <property type="component" value="Chromosome"/>
</dbReference>
<gene>
    <name evidence="11 13" type="primary">mtgA</name>
    <name evidence="14" type="ORF">MPC4_20095</name>
    <name evidence="13" type="ORF">MTUNDRAET4_4132</name>
</gene>
<keyword evidence="9 11" id="KW-0472">Membrane</keyword>
<dbReference type="RefSeq" id="WP_134491972.1">
    <property type="nucleotide sequence ID" value="NZ_CABFMQ020000076.1"/>
</dbReference>
<reference evidence="13 15" key="1">
    <citation type="submission" date="2019-03" db="EMBL/GenBank/DDBJ databases">
        <authorList>
            <person name="Kox A.R. M."/>
        </authorList>
    </citation>
    <scope>NUCLEOTIDE SEQUENCE [LARGE SCALE GENOMIC DNA]</scope>
    <source>
        <strain evidence="13">MTUNDRAET4 annotated genome</strain>
    </source>
</reference>
<accession>A0A4U8Z6U6</accession>
<keyword evidence="2 11" id="KW-0997">Cell inner membrane</keyword>
<dbReference type="SUPFAM" id="SSF53955">
    <property type="entry name" value="Lysozyme-like"/>
    <property type="match status" value="1"/>
</dbReference>
<evidence type="ECO:0000256" key="1">
    <source>
        <dbReference type="ARBA" id="ARBA00022475"/>
    </source>
</evidence>
<dbReference type="Gene3D" id="1.10.3810.10">
    <property type="entry name" value="Biosynthetic peptidoglycan transglycosylase-like"/>
    <property type="match status" value="1"/>
</dbReference>
<protein>
    <recommendedName>
        <fullName evidence="11">Biosynthetic peptidoglycan transglycosylase</fullName>
        <ecNumber evidence="11">2.4.99.28</ecNumber>
    </recommendedName>
    <alternativeName>
        <fullName evidence="11">Glycan polymerase</fullName>
    </alternativeName>
    <alternativeName>
        <fullName evidence="11">Peptidoglycan glycosyltransferase MtgA</fullName>
        <shortName evidence="11">PGT</shortName>
    </alternativeName>
</protein>
<keyword evidence="8 11" id="KW-1133">Transmembrane helix</keyword>
<dbReference type="GO" id="GO:0008955">
    <property type="term" value="F:peptidoglycan glycosyltransferase activity"/>
    <property type="evidence" value="ECO:0007669"/>
    <property type="project" value="UniProtKB-UniRule"/>
</dbReference>
<dbReference type="Proteomes" id="UP000485880">
    <property type="component" value="Unassembled WGS sequence"/>
</dbReference>
<keyword evidence="6 11" id="KW-0133">Cell shape</keyword>
<dbReference type="InterPro" id="IPR036950">
    <property type="entry name" value="PBP_transglycosylase"/>
</dbReference>
<dbReference type="NCBIfam" id="TIGR02070">
    <property type="entry name" value="mono_pep_trsgly"/>
    <property type="match status" value="1"/>
</dbReference>
<evidence type="ECO:0000256" key="10">
    <source>
        <dbReference type="ARBA" id="ARBA00023316"/>
    </source>
</evidence>
<organism evidence="13 15">
    <name type="scientific">Methylocella tundrae</name>
    <dbReference type="NCBI Taxonomy" id="227605"/>
    <lineage>
        <taxon>Bacteria</taxon>
        <taxon>Pseudomonadati</taxon>
        <taxon>Pseudomonadota</taxon>
        <taxon>Alphaproteobacteria</taxon>
        <taxon>Hyphomicrobiales</taxon>
        <taxon>Beijerinckiaceae</taxon>
        <taxon>Methylocella</taxon>
    </lineage>
</organism>
<dbReference type="GO" id="GO:0005886">
    <property type="term" value="C:plasma membrane"/>
    <property type="evidence" value="ECO:0007669"/>
    <property type="project" value="UniProtKB-SubCell"/>
</dbReference>
<dbReference type="Pfam" id="PF00912">
    <property type="entry name" value="Transgly"/>
    <property type="match status" value="1"/>
</dbReference>
<dbReference type="EMBL" id="CABFMQ020000076">
    <property type="protein sequence ID" value="VTZ49885.1"/>
    <property type="molecule type" value="Genomic_DNA"/>
</dbReference>
<keyword evidence="5 11" id="KW-0812">Transmembrane</keyword>
<name>A0A4U8Z6U6_METTU</name>
<evidence type="ECO:0000256" key="9">
    <source>
        <dbReference type="ARBA" id="ARBA00023136"/>
    </source>
</evidence>
<evidence type="ECO:0000256" key="2">
    <source>
        <dbReference type="ARBA" id="ARBA00022519"/>
    </source>
</evidence>
<dbReference type="GO" id="GO:0009274">
    <property type="term" value="C:peptidoglycan-based cell wall"/>
    <property type="evidence" value="ECO:0007669"/>
    <property type="project" value="InterPro"/>
</dbReference>
<keyword evidence="16" id="KW-1185">Reference proteome</keyword>
<dbReference type="GO" id="GO:0071555">
    <property type="term" value="P:cell wall organization"/>
    <property type="evidence" value="ECO:0007669"/>
    <property type="project" value="UniProtKB-KW"/>
</dbReference>
<comment type="pathway">
    <text evidence="11">Cell wall biogenesis; peptidoglycan biosynthesis.</text>
</comment>
<dbReference type="HAMAP" id="MF_00766">
    <property type="entry name" value="PGT_MtgA"/>
    <property type="match status" value="1"/>
</dbReference>
<evidence type="ECO:0000256" key="11">
    <source>
        <dbReference type="HAMAP-Rule" id="MF_00766"/>
    </source>
</evidence>
<dbReference type="EMBL" id="LR536450">
    <property type="protein sequence ID" value="VFU11013.1"/>
    <property type="molecule type" value="Genomic_DNA"/>
</dbReference>
<evidence type="ECO:0000256" key="4">
    <source>
        <dbReference type="ARBA" id="ARBA00022679"/>
    </source>
</evidence>
<dbReference type="GO" id="GO:0008360">
    <property type="term" value="P:regulation of cell shape"/>
    <property type="evidence" value="ECO:0007669"/>
    <property type="project" value="UniProtKB-KW"/>
</dbReference>
<keyword evidence="7 11" id="KW-0573">Peptidoglycan synthesis</keyword>
<keyword evidence="3 11" id="KW-0328">Glycosyltransferase</keyword>
<sequence>MASRFSRAGFVGKLFIILTRLALAFALGVVALAFAYRYVTPTSTLMLAREIEGEPVQRLYVPLAQISPNLRAAVIASEDALFCRHHGVDWGALREVIDDADADGPSRGASTITMQTAKNLFLWPWRSAIRKAIEIPLALLIDFVWPKRRVLEIYLNIAEWGDGIFGAEAAAQRYFQKSADRLDLRQAALLASALPNPRLRDPARPSRQLSRRAATIIARTRSTDTACVN</sequence>
<evidence type="ECO:0000256" key="7">
    <source>
        <dbReference type="ARBA" id="ARBA00022984"/>
    </source>
</evidence>
<evidence type="ECO:0000256" key="8">
    <source>
        <dbReference type="ARBA" id="ARBA00022989"/>
    </source>
</evidence>
<dbReference type="PANTHER" id="PTHR30400:SF0">
    <property type="entry name" value="BIOSYNTHETIC PEPTIDOGLYCAN TRANSGLYCOSYLASE"/>
    <property type="match status" value="1"/>
</dbReference>
<comment type="subcellular location">
    <subcellularLocation>
        <location evidence="11">Cell inner membrane</location>
        <topology evidence="11">Single-pass membrane protein</topology>
    </subcellularLocation>
</comment>
<dbReference type="EC" id="2.4.99.28" evidence="11"/>
<dbReference type="AlphaFoldDB" id="A0A4U8Z6U6"/>
<proteinExistence type="inferred from homology"/>
<dbReference type="GO" id="GO:0009252">
    <property type="term" value="P:peptidoglycan biosynthetic process"/>
    <property type="evidence" value="ECO:0007669"/>
    <property type="project" value="UniProtKB-UniRule"/>
</dbReference>
<dbReference type="UniPathway" id="UPA00219"/>
<comment type="catalytic activity">
    <reaction evidence="11">
        <text>[GlcNAc-(1-&gt;4)-Mur2Ac(oyl-L-Ala-gamma-D-Glu-L-Lys-D-Ala-D-Ala)](n)-di-trans,octa-cis-undecaprenyl diphosphate + beta-D-GlcNAc-(1-&gt;4)-Mur2Ac(oyl-L-Ala-gamma-D-Glu-L-Lys-D-Ala-D-Ala)-di-trans,octa-cis-undecaprenyl diphosphate = [GlcNAc-(1-&gt;4)-Mur2Ac(oyl-L-Ala-gamma-D-Glu-L-Lys-D-Ala-D-Ala)](n+1)-di-trans,octa-cis-undecaprenyl diphosphate + di-trans,octa-cis-undecaprenyl diphosphate + H(+)</text>
        <dbReference type="Rhea" id="RHEA:23708"/>
        <dbReference type="Rhea" id="RHEA-COMP:9602"/>
        <dbReference type="Rhea" id="RHEA-COMP:9603"/>
        <dbReference type="ChEBI" id="CHEBI:15378"/>
        <dbReference type="ChEBI" id="CHEBI:58405"/>
        <dbReference type="ChEBI" id="CHEBI:60033"/>
        <dbReference type="ChEBI" id="CHEBI:78435"/>
        <dbReference type="EC" id="2.4.99.28"/>
    </reaction>
</comment>
<dbReference type="InterPro" id="IPR023346">
    <property type="entry name" value="Lysozyme-like_dom_sf"/>
</dbReference>
<keyword evidence="4 11" id="KW-0808">Transferase</keyword>
<evidence type="ECO:0000313" key="14">
    <source>
        <dbReference type="EMBL" id="VTZ49885.1"/>
    </source>
</evidence>
<dbReference type="InterPro" id="IPR011812">
    <property type="entry name" value="Pep_trsgly"/>
</dbReference>
<feature type="domain" description="Glycosyl transferase family 51" evidence="12">
    <location>
        <begin position="53"/>
        <end position="219"/>
    </location>
</feature>
<dbReference type="PANTHER" id="PTHR30400">
    <property type="entry name" value="MONOFUNCTIONAL BIOSYNTHETIC PEPTIDOGLYCAN TRANSGLYCOSYLASE"/>
    <property type="match status" value="1"/>
</dbReference>
<evidence type="ECO:0000313" key="13">
    <source>
        <dbReference type="EMBL" id="VFU11013.1"/>
    </source>
</evidence>
<dbReference type="InterPro" id="IPR001264">
    <property type="entry name" value="Glyco_trans_51"/>
</dbReference>
<comment type="similarity">
    <text evidence="11">Belongs to the glycosyltransferase 51 family.</text>
</comment>
<evidence type="ECO:0000259" key="12">
    <source>
        <dbReference type="Pfam" id="PF00912"/>
    </source>
</evidence>
<evidence type="ECO:0000256" key="5">
    <source>
        <dbReference type="ARBA" id="ARBA00022692"/>
    </source>
</evidence>
<evidence type="ECO:0000313" key="16">
    <source>
        <dbReference type="Proteomes" id="UP000485880"/>
    </source>
</evidence>